<dbReference type="SUPFAM" id="SSF55486">
    <property type="entry name" value="Metalloproteases ('zincins'), catalytic domain"/>
    <property type="match status" value="1"/>
</dbReference>
<gene>
    <name evidence="2" type="ORF">IQ260_22930</name>
</gene>
<feature type="region of interest" description="Disordered" evidence="1">
    <location>
        <begin position="261"/>
        <end position="283"/>
    </location>
</feature>
<proteinExistence type="predicted"/>
<name>A0A928ZXZ6_LEPEC</name>
<organism evidence="2 3">
    <name type="scientific">Leptolyngbya cf. ectocarpi LEGE 11479</name>
    <dbReference type="NCBI Taxonomy" id="1828722"/>
    <lineage>
        <taxon>Bacteria</taxon>
        <taxon>Bacillati</taxon>
        <taxon>Cyanobacteriota</taxon>
        <taxon>Cyanophyceae</taxon>
        <taxon>Leptolyngbyales</taxon>
        <taxon>Leptolyngbyaceae</taxon>
        <taxon>Leptolyngbya group</taxon>
        <taxon>Leptolyngbya</taxon>
    </lineage>
</organism>
<accession>A0A928ZXZ6</accession>
<dbReference type="EMBL" id="JADEXP010000282">
    <property type="protein sequence ID" value="MBE9069505.1"/>
    <property type="molecule type" value="Genomic_DNA"/>
</dbReference>
<dbReference type="Pfam" id="PF13582">
    <property type="entry name" value="Reprolysin_3"/>
    <property type="match status" value="1"/>
</dbReference>
<evidence type="ECO:0000313" key="2">
    <source>
        <dbReference type="EMBL" id="MBE9069505.1"/>
    </source>
</evidence>
<dbReference type="InterPro" id="IPR024079">
    <property type="entry name" value="MetalloPept_cat_dom_sf"/>
</dbReference>
<dbReference type="GO" id="GO:0008237">
    <property type="term" value="F:metallopeptidase activity"/>
    <property type="evidence" value="ECO:0007669"/>
    <property type="project" value="InterPro"/>
</dbReference>
<dbReference type="Proteomes" id="UP000615026">
    <property type="component" value="Unassembled WGS sequence"/>
</dbReference>
<keyword evidence="3" id="KW-1185">Reference proteome</keyword>
<dbReference type="Gene3D" id="3.40.390.10">
    <property type="entry name" value="Collagenase (Catalytic Domain)"/>
    <property type="match status" value="1"/>
</dbReference>
<dbReference type="PROSITE" id="PS51257">
    <property type="entry name" value="PROKAR_LIPOPROTEIN"/>
    <property type="match status" value="1"/>
</dbReference>
<feature type="compositionally biased region" description="Basic residues" evidence="1">
    <location>
        <begin position="261"/>
        <end position="281"/>
    </location>
</feature>
<sequence length="337" mass="36292">MTVARTSQNSWVGRLSIAVGMTLMASACSGSSSEATPVSSEADRLALEIQPIQVCDDGGMVCAQVELFETIADKIWDQADIDITFLPPNQLNDSTYLTTDDDEFFDLSFTGSAGSFGRHPDSTRTSGPINLWFVDVIESSNGLIQFGNAWVGFNGVLISDDILDFNNGIGRLDVIAHEIGHNLGLRHSTFGAGDANNLMSSGGVRTVPESIDDIFPDGDKLSQLTPEQIEHVQDSDFLKDLAADEDTLLVTAADAPIHVHHSHVHPHSHPHPHVHSPHAHRQPYPTADAIASLTPSQTAAAAPVSIPEPSSSFLPWLLLLPLGQHIHRRISCRSSHG</sequence>
<reference evidence="2" key="1">
    <citation type="submission" date="2020-10" db="EMBL/GenBank/DDBJ databases">
        <authorList>
            <person name="Castelo-Branco R."/>
            <person name="Eusebio N."/>
            <person name="Adriana R."/>
            <person name="Vieira A."/>
            <person name="Brugerolle De Fraissinette N."/>
            <person name="Rezende De Castro R."/>
            <person name="Schneider M.P."/>
            <person name="Vasconcelos V."/>
            <person name="Leao P.N."/>
        </authorList>
    </citation>
    <scope>NUCLEOTIDE SEQUENCE</scope>
    <source>
        <strain evidence="2">LEGE 11479</strain>
    </source>
</reference>
<evidence type="ECO:0000313" key="3">
    <source>
        <dbReference type="Proteomes" id="UP000615026"/>
    </source>
</evidence>
<protein>
    <submittedName>
        <fullName evidence="2">Uncharacterized protein</fullName>
    </submittedName>
</protein>
<comment type="caution">
    <text evidence="2">The sequence shown here is derived from an EMBL/GenBank/DDBJ whole genome shotgun (WGS) entry which is preliminary data.</text>
</comment>
<evidence type="ECO:0000256" key="1">
    <source>
        <dbReference type="SAM" id="MobiDB-lite"/>
    </source>
</evidence>
<dbReference type="AlphaFoldDB" id="A0A928ZXZ6"/>